<evidence type="ECO:0000256" key="3">
    <source>
        <dbReference type="ARBA" id="ARBA00022449"/>
    </source>
</evidence>
<evidence type="ECO:0000313" key="12">
    <source>
        <dbReference type="Proteomes" id="UP000824025"/>
    </source>
</evidence>
<dbReference type="InterPro" id="IPR036721">
    <property type="entry name" value="RCK_C_sf"/>
</dbReference>
<feature type="transmembrane region" description="Helical" evidence="9">
    <location>
        <begin position="125"/>
        <end position="147"/>
    </location>
</feature>
<comment type="subcellular location">
    <subcellularLocation>
        <location evidence="1">Cell membrane</location>
        <topology evidence="1">Multi-pass membrane protein</topology>
    </subcellularLocation>
</comment>
<evidence type="ECO:0000256" key="4">
    <source>
        <dbReference type="ARBA" id="ARBA00022475"/>
    </source>
</evidence>
<keyword evidence="4" id="KW-1003">Cell membrane</keyword>
<feature type="transmembrane region" description="Helical" evidence="9">
    <location>
        <begin position="174"/>
        <end position="191"/>
    </location>
</feature>
<feature type="transmembrane region" description="Helical" evidence="9">
    <location>
        <begin position="399"/>
        <end position="420"/>
    </location>
</feature>
<name>A0A9D2D6F6_9FIRM</name>
<dbReference type="Pfam" id="PF00999">
    <property type="entry name" value="Na_H_Exchanger"/>
    <property type="match status" value="1"/>
</dbReference>
<dbReference type="InterPro" id="IPR038770">
    <property type="entry name" value="Na+/solute_symporter_sf"/>
</dbReference>
<feature type="transmembrane region" description="Helical" evidence="9">
    <location>
        <begin position="203"/>
        <end position="226"/>
    </location>
</feature>
<dbReference type="Gene3D" id="1.20.1530.20">
    <property type="match status" value="1"/>
</dbReference>
<dbReference type="AlphaFoldDB" id="A0A9D2D6F6"/>
<evidence type="ECO:0000256" key="9">
    <source>
        <dbReference type="SAM" id="Phobius"/>
    </source>
</evidence>
<evidence type="ECO:0000256" key="1">
    <source>
        <dbReference type="ARBA" id="ARBA00004651"/>
    </source>
</evidence>
<feature type="transmembrane region" description="Helical" evidence="9">
    <location>
        <begin position="325"/>
        <end position="347"/>
    </location>
</feature>
<dbReference type="EMBL" id="DXCF01000016">
    <property type="protein sequence ID" value="HIZ09466.1"/>
    <property type="molecule type" value="Genomic_DNA"/>
</dbReference>
<sequence length="586" mass="63362">MEYVYMLLLMGVVIALCIFINRVTDKLKIPSLLLFIALGVLFGVLLRPQIGNFTDYGLGNVVCSICLVFVIFYGGFGTNFREAKPVAPQALLLSFAGTALTAGIVGVFVYYVFRLLPFFDGGIGWVESLLIGSVISSTDAASVFNILRTRRLNLKYRTSSLLEMESGSNDPTSYMLTFVFTAVLAAQYGVAESALSAGEIVGMIFSQVGFGAVAGVGFGFLGIFVLKRFSFNMGQGGTIFILALSLVTYALPTVLGEVTGVSVLSGNGYLAVYICGIMLGNARIPQKRDCVRFFDALTGVAQMMIFFLLGLLATPEWLIQPQVLIPALLVFVFMTLVARPVAVAGLLAPFRAKINQIGVVSWAGLRGVASVVFAIFAVSTLAAPAGTDTQTGSLLPYDLFSIVFVIVIVSILVQGTLLPFMSRKMRMLGDSDNVLRTFNDFQEESDVCFVKVVVGKNHPWAGKKLKDCVMPREFLVVLLLRGNEVIVPNGNTDIGAGDVLVTAAPEFENRENFGMYEEYLGKAHPWAGKLVRELELPAGWLIAMIKRKGGTVIPYGATRLSEGDTLVCIRILPKEERKAEEPAAGV</sequence>
<keyword evidence="5 9" id="KW-0812">Transmembrane</keyword>
<keyword evidence="3" id="KW-0050">Antiport</keyword>
<reference evidence="11" key="2">
    <citation type="submission" date="2021-04" db="EMBL/GenBank/DDBJ databases">
        <authorList>
            <person name="Gilroy R."/>
        </authorList>
    </citation>
    <scope>NUCLEOTIDE SEQUENCE</scope>
    <source>
        <strain evidence="11">CHK192-19661</strain>
    </source>
</reference>
<dbReference type="InterPro" id="IPR006153">
    <property type="entry name" value="Cation/H_exchanger_TM"/>
</dbReference>
<protein>
    <submittedName>
        <fullName evidence="11">Potassium/proton antiporter</fullName>
    </submittedName>
</protein>
<gene>
    <name evidence="11" type="ORF">H9726_03150</name>
</gene>
<dbReference type="GO" id="GO:0005886">
    <property type="term" value="C:plasma membrane"/>
    <property type="evidence" value="ECO:0007669"/>
    <property type="project" value="UniProtKB-SubCell"/>
</dbReference>
<evidence type="ECO:0000256" key="5">
    <source>
        <dbReference type="ARBA" id="ARBA00022692"/>
    </source>
</evidence>
<feature type="transmembrane region" description="Helical" evidence="9">
    <location>
        <begin position="359"/>
        <end position="379"/>
    </location>
</feature>
<evidence type="ECO:0000313" key="11">
    <source>
        <dbReference type="EMBL" id="HIZ09466.1"/>
    </source>
</evidence>
<dbReference type="GO" id="GO:0015297">
    <property type="term" value="F:antiporter activity"/>
    <property type="evidence" value="ECO:0007669"/>
    <property type="project" value="UniProtKB-KW"/>
</dbReference>
<feature type="transmembrane region" description="Helical" evidence="9">
    <location>
        <begin position="31"/>
        <end position="50"/>
    </location>
</feature>
<dbReference type="GO" id="GO:1902600">
    <property type="term" value="P:proton transmembrane transport"/>
    <property type="evidence" value="ECO:0007669"/>
    <property type="project" value="InterPro"/>
</dbReference>
<dbReference type="Proteomes" id="UP000824025">
    <property type="component" value="Unassembled WGS sequence"/>
</dbReference>
<dbReference type="NCBIfam" id="NF003716">
    <property type="entry name" value="PRK05326.1-3"/>
    <property type="match status" value="1"/>
</dbReference>
<evidence type="ECO:0000256" key="6">
    <source>
        <dbReference type="ARBA" id="ARBA00022989"/>
    </source>
</evidence>
<dbReference type="Gene3D" id="3.30.70.1450">
    <property type="entry name" value="Regulator of K+ conductance, C-terminal domain"/>
    <property type="match status" value="2"/>
</dbReference>
<keyword evidence="2" id="KW-0813">Transport</keyword>
<keyword evidence="8 9" id="KW-0472">Membrane</keyword>
<evidence type="ECO:0000256" key="8">
    <source>
        <dbReference type="ARBA" id="ARBA00023136"/>
    </source>
</evidence>
<dbReference type="GO" id="GO:0006813">
    <property type="term" value="P:potassium ion transport"/>
    <property type="evidence" value="ECO:0007669"/>
    <property type="project" value="InterPro"/>
</dbReference>
<keyword evidence="6 9" id="KW-1133">Transmembrane helix</keyword>
<feature type="transmembrane region" description="Helical" evidence="9">
    <location>
        <begin position="293"/>
        <end position="313"/>
    </location>
</feature>
<proteinExistence type="predicted"/>
<accession>A0A9D2D6F6</accession>
<feature type="transmembrane region" description="Helical" evidence="9">
    <location>
        <begin position="90"/>
        <end position="113"/>
    </location>
</feature>
<evidence type="ECO:0000259" key="10">
    <source>
        <dbReference type="PROSITE" id="PS51202"/>
    </source>
</evidence>
<reference evidence="11" key="1">
    <citation type="journal article" date="2021" name="PeerJ">
        <title>Extensive microbial diversity within the chicken gut microbiome revealed by metagenomics and culture.</title>
        <authorList>
            <person name="Gilroy R."/>
            <person name="Ravi A."/>
            <person name="Getino M."/>
            <person name="Pursley I."/>
            <person name="Horton D.L."/>
            <person name="Alikhan N.F."/>
            <person name="Baker D."/>
            <person name="Gharbi K."/>
            <person name="Hall N."/>
            <person name="Watson M."/>
            <person name="Adriaenssens E.M."/>
            <person name="Foster-Nyarko E."/>
            <person name="Jarju S."/>
            <person name="Secka A."/>
            <person name="Antonio M."/>
            <person name="Oren A."/>
            <person name="Chaudhuri R.R."/>
            <person name="La Ragione R."/>
            <person name="Hildebrand F."/>
            <person name="Pallen M.J."/>
        </authorList>
    </citation>
    <scope>NUCLEOTIDE SEQUENCE</scope>
    <source>
        <strain evidence="11">CHK192-19661</strain>
    </source>
</reference>
<dbReference type="PANTHER" id="PTHR32507">
    <property type="entry name" value="NA(+)/H(+) ANTIPORTER 1"/>
    <property type="match status" value="1"/>
</dbReference>
<feature type="transmembrane region" description="Helical" evidence="9">
    <location>
        <begin position="261"/>
        <end position="281"/>
    </location>
</feature>
<evidence type="ECO:0000256" key="2">
    <source>
        <dbReference type="ARBA" id="ARBA00022448"/>
    </source>
</evidence>
<dbReference type="GO" id="GO:0008324">
    <property type="term" value="F:monoatomic cation transmembrane transporter activity"/>
    <property type="evidence" value="ECO:0007669"/>
    <property type="project" value="InterPro"/>
</dbReference>
<dbReference type="InterPro" id="IPR006037">
    <property type="entry name" value="RCK_C"/>
</dbReference>
<feature type="transmembrane region" description="Helical" evidence="9">
    <location>
        <begin position="56"/>
        <end position="78"/>
    </location>
</feature>
<feature type="transmembrane region" description="Helical" evidence="9">
    <location>
        <begin position="6"/>
        <end position="24"/>
    </location>
</feature>
<dbReference type="PROSITE" id="PS51202">
    <property type="entry name" value="RCK_C"/>
    <property type="match status" value="2"/>
</dbReference>
<feature type="transmembrane region" description="Helical" evidence="9">
    <location>
        <begin position="238"/>
        <end position="255"/>
    </location>
</feature>
<dbReference type="SUPFAM" id="SSF116726">
    <property type="entry name" value="TrkA C-terminal domain-like"/>
    <property type="match status" value="2"/>
</dbReference>
<feature type="domain" description="RCK C-terminal" evidence="10">
    <location>
        <begin position="436"/>
        <end position="518"/>
    </location>
</feature>
<evidence type="ECO:0000256" key="7">
    <source>
        <dbReference type="ARBA" id="ARBA00023065"/>
    </source>
</evidence>
<dbReference type="PANTHER" id="PTHR32507:SF7">
    <property type="entry name" value="K(+)_H(+) ANTIPORTER NHAP2"/>
    <property type="match status" value="1"/>
</dbReference>
<dbReference type="Pfam" id="PF02080">
    <property type="entry name" value="TrkA_C"/>
    <property type="match status" value="2"/>
</dbReference>
<comment type="caution">
    <text evidence="11">The sequence shown here is derived from an EMBL/GenBank/DDBJ whole genome shotgun (WGS) entry which is preliminary data.</text>
</comment>
<keyword evidence="7" id="KW-0406">Ion transport</keyword>
<feature type="domain" description="RCK C-terminal" evidence="10">
    <location>
        <begin position="525"/>
        <end position="585"/>
    </location>
</feature>
<organism evidence="11 12">
    <name type="scientific">Candidatus Borkfalkia avicola</name>
    <dbReference type="NCBI Taxonomy" id="2838503"/>
    <lineage>
        <taxon>Bacteria</taxon>
        <taxon>Bacillati</taxon>
        <taxon>Bacillota</taxon>
        <taxon>Clostridia</taxon>
        <taxon>Christensenellales</taxon>
        <taxon>Christensenellaceae</taxon>
        <taxon>Candidatus Borkfalkia</taxon>
    </lineage>
</organism>